<organism evidence="2 3">
    <name type="scientific">Dissostichus eleginoides</name>
    <name type="common">Patagonian toothfish</name>
    <name type="synonym">Dissostichus amissus</name>
    <dbReference type="NCBI Taxonomy" id="100907"/>
    <lineage>
        <taxon>Eukaryota</taxon>
        <taxon>Metazoa</taxon>
        <taxon>Chordata</taxon>
        <taxon>Craniata</taxon>
        <taxon>Vertebrata</taxon>
        <taxon>Euteleostomi</taxon>
        <taxon>Actinopterygii</taxon>
        <taxon>Neopterygii</taxon>
        <taxon>Teleostei</taxon>
        <taxon>Neoteleostei</taxon>
        <taxon>Acanthomorphata</taxon>
        <taxon>Eupercaria</taxon>
        <taxon>Perciformes</taxon>
        <taxon>Notothenioidei</taxon>
        <taxon>Nototheniidae</taxon>
        <taxon>Dissostichus</taxon>
    </lineage>
</organism>
<feature type="region of interest" description="Disordered" evidence="1">
    <location>
        <begin position="37"/>
        <end position="59"/>
    </location>
</feature>
<name>A0AAD9BDA7_DISEL</name>
<dbReference type="AlphaFoldDB" id="A0AAD9BDA7"/>
<accession>A0AAD9BDA7</accession>
<dbReference type="Proteomes" id="UP001228049">
    <property type="component" value="Unassembled WGS sequence"/>
</dbReference>
<reference evidence="2" key="1">
    <citation type="submission" date="2023-04" db="EMBL/GenBank/DDBJ databases">
        <title>Chromosome-level genome of Chaenocephalus aceratus.</title>
        <authorList>
            <person name="Park H."/>
        </authorList>
    </citation>
    <scope>NUCLEOTIDE SEQUENCE</scope>
    <source>
        <strain evidence="2">DE</strain>
        <tissue evidence="2">Muscle</tissue>
    </source>
</reference>
<sequence>MEHIILMLCSGRINAILKPSCKALSYTEAKTKRHMLAGIDSNNNRSNPTGIDGTRGNLRETPCSIISARSNYRTHAERTADNRQPF</sequence>
<evidence type="ECO:0000313" key="2">
    <source>
        <dbReference type="EMBL" id="KAK1881697.1"/>
    </source>
</evidence>
<evidence type="ECO:0000313" key="3">
    <source>
        <dbReference type="Proteomes" id="UP001228049"/>
    </source>
</evidence>
<feature type="compositionally biased region" description="Polar residues" evidence="1">
    <location>
        <begin position="40"/>
        <end position="49"/>
    </location>
</feature>
<keyword evidence="3" id="KW-1185">Reference proteome</keyword>
<proteinExistence type="predicted"/>
<comment type="caution">
    <text evidence="2">The sequence shown here is derived from an EMBL/GenBank/DDBJ whole genome shotgun (WGS) entry which is preliminary data.</text>
</comment>
<protein>
    <submittedName>
        <fullName evidence="2">Protein BIR1</fullName>
    </submittedName>
</protein>
<dbReference type="EMBL" id="JASDAP010000024">
    <property type="protein sequence ID" value="KAK1881697.1"/>
    <property type="molecule type" value="Genomic_DNA"/>
</dbReference>
<gene>
    <name evidence="2" type="ORF">KUDE01_024862</name>
</gene>
<evidence type="ECO:0000256" key="1">
    <source>
        <dbReference type="SAM" id="MobiDB-lite"/>
    </source>
</evidence>